<reference evidence="1 3" key="1">
    <citation type="submission" date="2014-06" db="EMBL/GenBank/DDBJ databases">
        <title>The Whole Genome Sequence of Mycoplasma hyosynoviae strain ATCC 27095.</title>
        <authorList>
            <person name="Calcutt M.J."/>
            <person name="Foecking M.F."/>
        </authorList>
    </citation>
    <scope>NUCLEOTIDE SEQUENCE [LARGE SCALE GENOMIC DNA]</scope>
    <source>
        <strain evidence="1 3">M60</strain>
    </source>
</reference>
<evidence type="ECO:0000313" key="3">
    <source>
        <dbReference type="Proteomes" id="UP000264882"/>
    </source>
</evidence>
<evidence type="ECO:0000313" key="2">
    <source>
        <dbReference type="EMBL" id="MDI3047733.1"/>
    </source>
</evidence>
<dbReference type="KEGG" id="mhyv:MHSN_03330"/>
<organism evidence="1 3">
    <name type="scientific">Metamycoplasma hyosynoviae</name>
    <dbReference type="NCBI Taxonomy" id="29559"/>
    <lineage>
        <taxon>Bacteria</taxon>
        <taxon>Bacillati</taxon>
        <taxon>Mycoplasmatota</taxon>
        <taxon>Mycoplasmoidales</taxon>
        <taxon>Metamycoplasmataceae</taxon>
        <taxon>Metamycoplasma</taxon>
    </lineage>
</organism>
<dbReference type="Proteomes" id="UP000264882">
    <property type="component" value="Chromosome"/>
</dbReference>
<protein>
    <submittedName>
        <fullName evidence="2">DUF2779 domain-containing protein</fullName>
    </submittedName>
</protein>
<dbReference type="EMBL" id="JASBCP010000001">
    <property type="protein sequence ID" value="MDI3047733.1"/>
    <property type="molecule type" value="Genomic_DNA"/>
</dbReference>
<dbReference type="Proteomes" id="UP001233782">
    <property type="component" value="Unassembled WGS sequence"/>
</dbReference>
<reference evidence="2" key="2">
    <citation type="submission" date="2023-04" db="EMBL/GenBank/DDBJ databases">
        <title>Genomes of recent Mycoplasma hyosynoviae isolates 2023.</title>
        <authorList>
            <person name="Spergser J."/>
        </authorList>
    </citation>
    <scope>NUCLEOTIDE SEQUENCE</scope>
    <source>
        <strain evidence="2">SN1J23N</strain>
    </source>
</reference>
<evidence type="ECO:0000313" key="1">
    <source>
        <dbReference type="EMBL" id="ASI54183.1"/>
    </source>
</evidence>
<proteinExistence type="predicted"/>
<dbReference type="RefSeq" id="WP_119863989.1">
    <property type="nucleotide sequence ID" value="NZ_CP008748.1"/>
</dbReference>
<sequence length="255" mass="29917">MNKNEVYIDFEAITNPFARLLDLPSGTPYAYTLGLINENNTFETTTFIMDFNQHNKLSSIWTILRRFIVHDIHKINKTLDIKDIVFVGHNPVLETNCIKKLFPNNTVRELISKQTISLSKLTAKKFNNVYWKNTRKVLLPQIKDSSVMNQTIQNNGALASFAGYWLYTKSIKNLRSNDKKLKYFYDLDKKSLTRDLRNYSADDVHKMIFVEQNPEEAKILMRELSLKKDLMKILKNLNFDENLTIKEIKDKIWSL</sequence>
<name>A0A4P1QGR2_9BACT</name>
<dbReference type="AlphaFoldDB" id="A0A4P1QGR2"/>
<dbReference type="EMBL" id="CP008748">
    <property type="protein sequence ID" value="ASI54183.1"/>
    <property type="molecule type" value="Genomic_DNA"/>
</dbReference>
<gene>
    <name evidence="1" type="ORF">MHSN_03330</name>
    <name evidence="2" type="ORF">QJ129_00420</name>
</gene>
<accession>A0A4P1QGR2</accession>
<keyword evidence="3" id="KW-1185">Reference proteome</keyword>